<sequence length="555" mass="63328">MCGIWAVFGYDTTDLQKFLIANSKLSHRGPDTWRIENNCYLKNVCLGFHRLVINGLCGMQPMRLKSYPHLWLVCNGEIYNYVKLGKENSFQYETECDVEVILHMYAKGGIDFCCSQLDGVFAFSLLDTEKKKVYIARDTFGVRPIFKLNNINGFLGVSSEAKGLIDFSNVMDGNAKMDPISPGIIEEYDVLDFGKVKFKNKIKFHKIGDKPIYNPFVPWEDLQVSSTKENIKKLLKAAVKKRLMAERRIGCLLSGGLDSSLVSALLLQLAKEENISYPIQTFSIGMTDSPDVLAARKVAKHIGSEHHEVIFTPEEATEAIEKVIYHLESYDITTVRASIGMYLVSKYIAEHTDTTVLFSGEGADELAQGYIYFRDAPSSAAGDEESHRLLNDLFYFDVLRADRTTAAHGLELRVPFLDHQFTSFYLGLPADMRQPQKGIEKHLIREAFSDTDLLPEEILWRHKEAFSDGVASKEKSLFIYIQEFVENLVNDSTFKNAASIYPHNTPKTKEAFYYRQVFERTFPNQSHWIPYYWLPRWTTITDPSARYLTHYAAEA</sequence>
<dbReference type="SUPFAM" id="SSF52402">
    <property type="entry name" value="Adenine nucleotide alpha hydrolases-like"/>
    <property type="match status" value="1"/>
</dbReference>
<dbReference type="InterPro" id="IPR050795">
    <property type="entry name" value="Asn_Synthetase"/>
</dbReference>
<evidence type="ECO:0000256" key="12">
    <source>
        <dbReference type="PIRNR" id="PIRNR001589"/>
    </source>
</evidence>
<dbReference type="AlphaFoldDB" id="A0A646QFX2"/>
<evidence type="ECO:0000256" key="7">
    <source>
        <dbReference type="ARBA" id="ARBA00022840"/>
    </source>
</evidence>
<dbReference type="FunFam" id="3.40.50.620:FF:000090">
    <property type="entry name" value="asparagine synthetase [glutamine-hydrolyzing]"/>
    <property type="match status" value="1"/>
</dbReference>
<dbReference type="InterPro" id="IPR014729">
    <property type="entry name" value="Rossmann-like_a/b/a_fold"/>
</dbReference>
<dbReference type="CDD" id="cd01991">
    <property type="entry name" value="Asn_synthase_B_C"/>
    <property type="match status" value="1"/>
</dbReference>
<organism evidence="17">
    <name type="scientific">Hemiscolopendra marginata</name>
    <dbReference type="NCBI Taxonomy" id="943146"/>
    <lineage>
        <taxon>Eukaryota</taxon>
        <taxon>Metazoa</taxon>
        <taxon>Ecdysozoa</taxon>
        <taxon>Arthropoda</taxon>
        <taxon>Myriapoda</taxon>
        <taxon>Chilopoda</taxon>
        <taxon>Pleurostigmophora</taxon>
        <taxon>Scolopendromorpha</taxon>
        <taxon>Scolopendridae</taxon>
        <taxon>Hemiscolopendra</taxon>
    </lineage>
</organism>
<dbReference type="GO" id="GO:0004066">
    <property type="term" value="F:asparagine synthase (glutamine-hydrolyzing) activity"/>
    <property type="evidence" value="ECO:0007669"/>
    <property type="project" value="UniProtKB-EC"/>
</dbReference>
<evidence type="ECO:0000256" key="10">
    <source>
        <dbReference type="ARBA" id="ARBA00030234"/>
    </source>
</evidence>
<name>A0A646QFX2_9MYRI</name>
<reference evidence="17" key="1">
    <citation type="submission" date="2018-11" db="EMBL/GenBank/DDBJ databases">
        <title>Venom-gland transcriptomics and venom proteomics of the Florida green centipede (Hemiscolopendra marginata) reveal sex-based variation in a centipede venom.</title>
        <authorList>
            <person name="Nystrom G.S."/>
            <person name="Ward M.J."/>
            <person name="Ellsworth S.A."/>
            <person name="Rokyta D.R."/>
        </authorList>
    </citation>
    <scope>NUCLEOTIDE SEQUENCE</scope>
    <source>
        <tissue evidence="17">Venom gland</tissue>
    </source>
</reference>
<evidence type="ECO:0000256" key="6">
    <source>
        <dbReference type="ARBA" id="ARBA00022741"/>
    </source>
</evidence>
<evidence type="ECO:0000256" key="4">
    <source>
        <dbReference type="ARBA" id="ARBA00022598"/>
    </source>
</evidence>
<dbReference type="Pfam" id="PF00733">
    <property type="entry name" value="Asn_synthase"/>
    <property type="match status" value="2"/>
</dbReference>
<dbReference type="GO" id="GO:0005829">
    <property type="term" value="C:cytosol"/>
    <property type="evidence" value="ECO:0007669"/>
    <property type="project" value="TreeGrafter"/>
</dbReference>
<evidence type="ECO:0000259" key="16">
    <source>
        <dbReference type="PROSITE" id="PS51278"/>
    </source>
</evidence>
<feature type="binding site" evidence="14">
    <location>
        <position position="284"/>
    </location>
    <ligand>
        <name>ATP</name>
        <dbReference type="ChEBI" id="CHEBI:30616"/>
    </ligand>
</feature>
<dbReference type="PANTHER" id="PTHR11772:SF23">
    <property type="entry name" value="ASPARAGINE SYNTHETASE [GLUTAMINE-HYDROLYZING]"/>
    <property type="match status" value="1"/>
</dbReference>
<evidence type="ECO:0000313" key="17">
    <source>
        <dbReference type="EMBL" id="MUP40919.1"/>
    </source>
</evidence>
<accession>A0A646QFX2</accession>
<dbReference type="InterPro" id="IPR033738">
    <property type="entry name" value="AsnB_N"/>
</dbReference>
<dbReference type="Gene3D" id="3.60.20.10">
    <property type="entry name" value="Glutamine Phosphoribosylpyrophosphate, subunit 1, domain 1"/>
    <property type="match status" value="1"/>
</dbReference>
<comment type="catalytic activity">
    <reaction evidence="11">
        <text>L-aspartate + L-glutamine + ATP + H2O = L-asparagine + L-glutamate + AMP + diphosphate + H(+)</text>
        <dbReference type="Rhea" id="RHEA:12228"/>
        <dbReference type="ChEBI" id="CHEBI:15377"/>
        <dbReference type="ChEBI" id="CHEBI:15378"/>
        <dbReference type="ChEBI" id="CHEBI:29985"/>
        <dbReference type="ChEBI" id="CHEBI:29991"/>
        <dbReference type="ChEBI" id="CHEBI:30616"/>
        <dbReference type="ChEBI" id="CHEBI:33019"/>
        <dbReference type="ChEBI" id="CHEBI:58048"/>
        <dbReference type="ChEBI" id="CHEBI:58359"/>
        <dbReference type="ChEBI" id="CHEBI:456215"/>
        <dbReference type="EC" id="6.3.5.4"/>
    </reaction>
</comment>
<evidence type="ECO:0000256" key="5">
    <source>
        <dbReference type="ARBA" id="ARBA00022605"/>
    </source>
</evidence>
<dbReference type="CDD" id="cd00712">
    <property type="entry name" value="AsnB"/>
    <property type="match status" value="1"/>
</dbReference>
<evidence type="ECO:0000256" key="1">
    <source>
        <dbReference type="ARBA" id="ARBA00005187"/>
    </source>
</evidence>
<evidence type="ECO:0000256" key="8">
    <source>
        <dbReference type="ARBA" id="ARBA00022888"/>
    </source>
</evidence>
<dbReference type="PANTHER" id="PTHR11772">
    <property type="entry name" value="ASPARAGINE SYNTHETASE"/>
    <property type="match status" value="1"/>
</dbReference>
<evidence type="ECO:0000256" key="14">
    <source>
        <dbReference type="PIRSR" id="PIRSR001589-2"/>
    </source>
</evidence>
<feature type="active site" description="For GATase activity" evidence="13">
    <location>
        <position position="2"/>
    </location>
</feature>
<dbReference type="EC" id="6.3.5.4" evidence="2"/>
<evidence type="ECO:0000256" key="13">
    <source>
        <dbReference type="PIRSR" id="PIRSR001589-1"/>
    </source>
</evidence>
<dbReference type="InterPro" id="IPR006426">
    <property type="entry name" value="Asn_synth_AEB"/>
</dbReference>
<dbReference type="InterPro" id="IPR001962">
    <property type="entry name" value="Asn_synthase"/>
</dbReference>
<dbReference type="GO" id="GO:0070981">
    <property type="term" value="P:L-asparagine biosynthetic process"/>
    <property type="evidence" value="ECO:0007669"/>
    <property type="project" value="UniProtKB-UniPathway"/>
</dbReference>
<keyword evidence="9 13" id="KW-0315">Glutamine amidotransferase</keyword>
<comment type="pathway">
    <text evidence="1">Amino-acid biosynthesis; L-asparagine biosynthesis; L-asparagine from L-aspartate (L-Gln route): step 1/1.</text>
</comment>
<dbReference type="InterPro" id="IPR017932">
    <property type="entry name" value="GATase_2_dom"/>
</dbReference>
<feature type="binding site" evidence="14">
    <location>
        <begin position="359"/>
        <end position="360"/>
    </location>
    <ligand>
        <name>ATP</name>
        <dbReference type="ChEBI" id="CHEBI:30616"/>
    </ligand>
</feature>
<evidence type="ECO:0000256" key="9">
    <source>
        <dbReference type="ARBA" id="ARBA00022962"/>
    </source>
</evidence>
<dbReference type="SUPFAM" id="SSF56235">
    <property type="entry name" value="N-terminal nucleophile aminohydrolases (Ntn hydrolases)"/>
    <property type="match status" value="1"/>
</dbReference>
<dbReference type="Pfam" id="PF13537">
    <property type="entry name" value="GATase_7"/>
    <property type="match status" value="1"/>
</dbReference>
<proteinExistence type="predicted"/>
<protein>
    <recommendedName>
        <fullName evidence="3">Asparagine synthetase [glutamine-hydrolyzing]</fullName>
        <ecNumber evidence="2">6.3.5.4</ecNumber>
    </recommendedName>
    <alternativeName>
        <fullName evidence="10">Glutamine-dependent asparagine synthetase</fullName>
    </alternativeName>
</protein>
<feature type="domain" description="Glutamine amidotransferase type-2" evidence="16">
    <location>
        <begin position="2"/>
        <end position="191"/>
    </location>
</feature>
<keyword evidence="8 13" id="KW-0061">Asparagine biosynthesis</keyword>
<feature type="binding site" evidence="14">
    <location>
        <position position="97"/>
    </location>
    <ligand>
        <name>L-glutamine</name>
        <dbReference type="ChEBI" id="CHEBI:58359"/>
    </ligand>
</feature>
<evidence type="ECO:0000256" key="11">
    <source>
        <dbReference type="ARBA" id="ARBA00048741"/>
    </source>
</evidence>
<evidence type="ECO:0000256" key="15">
    <source>
        <dbReference type="PIRSR" id="PIRSR001589-3"/>
    </source>
</evidence>
<dbReference type="Gene3D" id="3.40.50.620">
    <property type="entry name" value="HUPs"/>
    <property type="match status" value="1"/>
</dbReference>
<dbReference type="PIRSF" id="PIRSF001589">
    <property type="entry name" value="Asn_synthetase_glu-h"/>
    <property type="match status" value="1"/>
</dbReference>
<feature type="site" description="Important for beta-aspartyl-AMP intermediate formation" evidence="15">
    <location>
        <position position="361"/>
    </location>
</feature>
<evidence type="ECO:0000256" key="3">
    <source>
        <dbReference type="ARBA" id="ARBA00021389"/>
    </source>
</evidence>
<dbReference type="UniPathway" id="UPA00134">
    <property type="reaction ID" value="UER00195"/>
</dbReference>
<dbReference type="NCBIfam" id="TIGR01536">
    <property type="entry name" value="asn_synth_AEB"/>
    <property type="match status" value="1"/>
</dbReference>
<dbReference type="InterPro" id="IPR029055">
    <property type="entry name" value="Ntn_hydrolases_N"/>
</dbReference>
<keyword evidence="4" id="KW-0436">Ligase</keyword>
<keyword evidence="7 12" id="KW-0067">ATP-binding</keyword>
<dbReference type="PROSITE" id="PS51278">
    <property type="entry name" value="GATASE_TYPE_2"/>
    <property type="match status" value="1"/>
</dbReference>
<keyword evidence="6 12" id="KW-0547">Nucleotide-binding</keyword>
<feature type="binding site" evidence="14">
    <location>
        <position position="252"/>
    </location>
    <ligand>
        <name>ATP</name>
        <dbReference type="ChEBI" id="CHEBI:30616"/>
    </ligand>
</feature>
<evidence type="ECO:0000256" key="2">
    <source>
        <dbReference type="ARBA" id="ARBA00012737"/>
    </source>
</evidence>
<dbReference type="GO" id="GO:0005524">
    <property type="term" value="F:ATP binding"/>
    <property type="evidence" value="ECO:0007669"/>
    <property type="project" value="UniProtKB-KW"/>
</dbReference>
<keyword evidence="5 13" id="KW-0028">Amino-acid biosynthesis</keyword>
<dbReference type="EMBL" id="GHBY01000742">
    <property type="protein sequence ID" value="MUP40919.1"/>
    <property type="molecule type" value="Transcribed_RNA"/>
</dbReference>